<dbReference type="InterPro" id="IPR025351">
    <property type="entry name" value="Pvc16_N"/>
</dbReference>
<feature type="domain" description="IPT/TIG" evidence="1">
    <location>
        <begin position="209"/>
        <end position="271"/>
    </location>
</feature>
<organism evidence="3 4">
    <name type="scientific">Variovorax ginsengisoli</name>
    <dbReference type="NCBI Taxonomy" id="363844"/>
    <lineage>
        <taxon>Bacteria</taxon>
        <taxon>Pseudomonadati</taxon>
        <taxon>Pseudomonadota</taxon>
        <taxon>Betaproteobacteria</taxon>
        <taxon>Burkholderiales</taxon>
        <taxon>Comamonadaceae</taxon>
        <taxon>Variovorax</taxon>
    </lineage>
</organism>
<comment type="caution">
    <text evidence="3">The sequence shown here is derived from an EMBL/GenBank/DDBJ whole genome shotgun (WGS) entry which is preliminary data.</text>
</comment>
<evidence type="ECO:0000313" key="3">
    <source>
        <dbReference type="EMBL" id="MDO1534272.1"/>
    </source>
</evidence>
<dbReference type="InterPro" id="IPR014756">
    <property type="entry name" value="Ig_E-set"/>
</dbReference>
<proteinExistence type="predicted"/>
<feature type="domain" description="Pvc16 N-terminal" evidence="2">
    <location>
        <begin position="10"/>
        <end position="197"/>
    </location>
</feature>
<sequence>MSSALAIASVTRGLRALVNQALQAPLPANLPADTVPTTQVQVTTLPLDKVRSFSANGNLLNLYLYSTVPNPALSNGLPPHGGPAGGEPPLALNLHYMLTAFGQDDNELIAQLLLGRAMLALHDNPLLMPADLADALGAADVQGQVERVRITPHSLGFEEMSKLWMAYQTQYRLSAAYEASVVLIDSARPAKIAPPVRSASIVVAPLRTPSIDQVTPQVAVPGATMTLVGANLGAPATQVVVAGLRVAPSTVADRTLSFTLPPGVPAGVNTVRVVQEVPLGAPPVVHPGVGFESNAAAFMLSPSIAAASPISVARGAVLQLQVAPPVGRTQRAVLLLDDEQVASAPHAPGDPDTSSTVSFPIPANFVARSYLARVMVDGACSALVTDEAPGSPTLHQYVGPTVTLT</sequence>
<evidence type="ECO:0000259" key="1">
    <source>
        <dbReference type="Pfam" id="PF01833"/>
    </source>
</evidence>
<protein>
    <submittedName>
        <fullName evidence="3">Pvc16 family protein</fullName>
    </submittedName>
</protein>
<gene>
    <name evidence="3" type="ORF">Q2T77_18445</name>
</gene>
<dbReference type="EMBL" id="JAUKVY010000013">
    <property type="protein sequence ID" value="MDO1534272.1"/>
    <property type="molecule type" value="Genomic_DNA"/>
</dbReference>
<dbReference type="InterPro" id="IPR002909">
    <property type="entry name" value="IPT_dom"/>
</dbReference>
<accession>A0ABT8S7T0</accession>
<dbReference type="RefSeq" id="WP_301811762.1">
    <property type="nucleotide sequence ID" value="NZ_JAUJZH010000013.1"/>
</dbReference>
<dbReference type="SUPFAM" id="SSF81296">
    <property type="entry name" value="E set domains"/>
    <property type="match status" value="1"/>
</dbReference>
<dbReference type="Pfam" id="PF01833">
    <property type="entry name" value="TIG"/>
    <property type="match status" value="1"/>
</dbReference>
<evidence type="ECO:0000259" key="2">
    <source>
        <dbReference type="Pfam" id="PF14065"/>
    </source>
</evidence>
<keyword evidence="4" id="KW-1185">Reference proteome</keyword>
<reference evidence="3" key="1">
    <citation type="submission" date="2023-06" db="EMBL/GenBank/DDBJ databases">
        <authorList>
            <person name="Jiang Y."/>
            <person name="Liu Q."/>
        </authorList>
    </citation>
    <scope>NUCLEOTIDE SEQUENCE</scope>
    <source>
        <strain evidence="3">CGMCC 1.12090</strain>
    </source>
</reference>
<dbReference type="Pfam" id="PF14065">
    <property type="entry name" value="Pvc16_N"/>
    <property type="match status" value="1"/>
</dbReference>
<evidence type="ECO:0000313" key="4">
    <source>
        <dbReference type="Proteomes" id="UP001169027"/>
    </source>
</evidence>
<name>A0ABT8S7T0_9BURK</name>
<dbReference type="InterPro" id="IPR013783">
    <property type="entry name" value="Ig-like_fold"/>
</dbReference>
<dbReference type="Gene3D" id="2.60.40.10">
    <property type="entry name" value="Immunoglobulins"/>
    <property type="match status" value="1"/>
</dbReference>
<dbReference type="Proteomes" id="UP001169027">
    <property type="component" value="Unassembled WGS sequence"/>
</dbReference>